<dbReference type="CDD" id="cd08550">
    <property type="entry name" value="GlyDH-like"/>
    <property type="match status" value="1"/>
</dbReference>
<evidence type="ECO:0000256" key="2">
    <source>
        <dbReference type="ARBA" id="ARBA00022723"/>
    </source>
</evidence>
<accession>A0AAE6YYB6</accession>
<dbReference type="EMBL" id="CP033622">
    <property type="protein sequence ID" value="QIZ50477.1"/>
    <property type="molecule type" value="Genomic_DNA"/>
</dbReference>
<dbReference type="InterPro" id="IPR016205">
    <property type="entry name" value="Glycerol_DH"/>
</dbReference>
<evidence type="ECO:0000259" key="6">
    <source>
        <dbReference type="Pfam" id="PF00465"/>
    </source>
</evidence>
<protein>
    <submittedName>
        <fullName evidence="7">Iron-containing alcohol dehydrogenase family protein</fullName>
    </submittedName>
</protein>
<dbReference type="GO" id="GO:0016614">
    <property type="term" value="F:oxidoreductase activity, acting on CH-OH group of donors"/>
    <property type="evidence" value="ECO:0007669"/>
    <property type="project" value="InterPro"/>
</dbReference>
<keyword evidence="2 4" id="KW-0479">Metal-binding</keyword>
<evidence type="ECO:0000256" key="3">
    <source>
        <dbReference type="ARBA" id="ARBA00023002"/>
    </source>
</evidence>
<evidence type="ECO:0000256" key="1">
    <source>
        <dbReference type="ARBA" id="ARBA00007358"/>
    </source>
</evidence>
<comment type="similarity">
    <text evidence="1">Belongs to the iron-containing alcohol dehydrogenase family.</text>
</comment>
<dbReference type="Proteomes" id="UP000500801">
    <property type="component" value="Chromosome"/>
</dbReference>
<keyword evidence="5" id="KW-0520">NAD</keyword>
<keyword evidence="4" id="KW-0862">Zinc</keyword>
<name>A0AAE6YYB6_9GAMM</name>
<dbReference type="AlphaFoldDB" id="A0AAE6YYB6"/>
<gene>
    <name evidence="7" type="ORF">DWG24_06605</name>
    <name evidence="8" type="ORF">FGI21_20850</name>
</gene>
<evidence type="ECO:0000256" key="4">
    <source>
        <dbReference type="PIRSR" id="PIRSR000112-1"/>
    </source>
</evidence>
<feature type="binding site" evidence="4">
    <location>
        <position position="254"/>
    </location>
    <ligand>
        <name>glycerol</name>
        <dbReference type="ChEBI" id="CHEBI:17754"/>
    </ligand>
</feature>
<evidence type="ECO:0000313" key="9">
    <source>
        <dbReference type="Proteomes" id="UP000500801"/>
    </source>
</evidence>
<feature type="binding site" evidence="4">
    <location>
        <position position="172"/>
    </location>
    <ligand>
        <name>glycerol</name>
        <dbReference type="ChEBI" id="CHEBI:17754"/>
    </ligand>
</feature>
<dbReference type="InterPro" id="IPR001670">
    <property type="entry name" value="ADH_Fe/GldA"/>
</dbReference>
<dbReference type="PANTHER" id="PTHR43616:SF3">
    <property type="entry name" value="HYDROXYCARBOXYLATE DEHYDROGENASE A"/>
    <property type="match status" value="1"/>
</dbReference>
<dbReference type="SUPFAM" id="SSF56796">
    <property type="entry name" value="Dehydroquinate synthase-like"/>
    <property type="match status" value="1"/>
</dbReference>
<feature type="binding site" evidence="5">
    <location>
        <begin position="95"/>
        <end position="99"/>
    </location>
    <ligand>
        <name>NAD(+)</name>
        <dbReference type="ChEBI" id="CHEBI:57540"/>
    </ligand>
</feature>
<dbReference type="PANTHER" id="PTHR43616">
    <property type="entry name" value="GLYCEROL DEHYDROGENASE"/>
    <property type="match status" value="1"/>
</dbReference>
<dbReference type="Pfam" id="PF00465">
    <property type="entry name" value="Fe-ADH"/>
    <property type="match status" value="1"/>
</dbReference>
<evidence type="ECO:0000313" key="7">
    <source>
        <dbReference type="EMBL" id="QIZ50477.1"/>
    </source>
</evidence>
<evidence type="ECO:0000256" key="5">
    <source>
        <dbReference type="PIRSR" id="PIRSR000112-3"/>
    </source>
</evidence>
<dbReference type="Gene3D" id="1.20.1090.10">
    <property type="entry name" value="Dehydroquinate synthase-like - alpha domain"/>
    <property type="match status" value="1"/>
</dbReference>
<dbReference type="Proteomes" id="UP000824976">
    <property type="component" value="Chromosome"/>
</dbReference>
<dbReference type="InterPro" id="IPR018211">
    <property type="entry name" value="ADH_Fe_CS"/>
</dbReference>
<organism evidence="7 9">
    <name type="scientific">Dickeya zeae</name>
    <dbReference type="NCBI Taxonomy" id="204042"/>
    <lineage>
        <taxon>Bacteria</taxon>
        <taxon>Pseudomonadati</taxon>
        <taxon>Pseudomonadota</taxon>
        <taxon>Gammaproteobacteria</taxon>
        <taxon>Enterobacterales</taxon>
        <taxon>Pectobacteriaceae</taxon>
        <taxon>Dickeya</taxon>
    </lineage>
</organism>
<feature type="binding site" evidence="5">
    <location>
        <position position="132"/>
    </location>
    <ligand>
        <name>NAD(+)</name>
        <dbReference type="ChEBI" id="CHEBI:57540"/>
    </ligand>
</feature>
<keyword evidence="3" id="KW-0560">Oxidoreductase</keyword>
<dbReference type="Gene3D" id="3.40.50.1970">
    <property type="match status" value="1"/>
</dbReference>
<feature type="domain" description="Alcohol dehydrogenase iron-type/glycerol dehydrogenase GldA" evidence="6">
    <location>
        <begin position="8"/>
        <end position="154"/>
    </location>
</feature>
<feature type="binding site" evidence="4">
    <location>
        <position position="271"/>
    </location>
    <ligand>
        <name>glycerol</name>
        <dbReference type="ChEBI" id="CHEBI:17754"/>
    </ligand>
</feature>
<dbReference type="RefSeq" id="WP_168361933.1">
    <property type="nucleotide sequence ID" value="NZ_CP033622.1"/>
</dbReference>
<proteinExistence type="inferred from homology"/>
<keyword evidence="10" id="KW-1185">Reference proteome</keyword>
<feature type="binding site" evidence="5">
    <location>
        <position position="126"/>
    </location>
    <ligand>
        <name>NAD(+)</name>
        <dbReference type="ChEBI" id="CHEBI:57540"/>
    </ligand>
</feature>
<dbReference type="GO" id="GO:0046872">
    <property type="term" value="F:metal ion binding"/>
    <property type="evidence" value="ECO:0007669"/>
    <property type="project" value="UniProtKB-KW"/>
</dbReference>
<reference evidence="8 10" key="2">
    <citation type="submission" date="2019-06" db="EMBL/GenBank/DDBJ databases">
        <title>Complete genome of Dickeya zeae PL65.</title>
        <authorList>
            <person name="Boluk G."/>
            <person name="Arif M."/>
        </authorList>
    </citation>
    <scope>NUCLEOTIDE SEQUENCE [LARGE SCALE GENOMIC DNA]</scope>
    <source>
        <strain evidence="8 10">PL65</strain>
    </source>
</reference>
<evidence type="ECO:0000313" key="8">
    <source>
        <dbReference type="EMBL" id="QYM94135.1"/>
    </source>
</evidence>
<sequence>MTQQVFFPATVLRGVGVSQQLGAVCARFGSRVLVAGGHQALAAAQTVIIEQLRQAGLTLTAVEWSGEQCSVSQIERLCARVRETDSDLILAVGGGKALDTGKAVAFQCGIPVVTLPTIAATCAAVTPLSVRYHDDGHFHDLYHLPVAPAAVVIDSALLVRAPLRWLAAGLGDTLAKWYEFRAIDKGDNSNGFAASSRANSEICFRLIAQYGESACRAVMEGQANDALDQVLDAIFLFAGLTSLMASGAHAAASHALYEGFTVCDKTREFGHGLLVGFGNLCLLALEQRSDEELLEAIRLAYACAVPLTLNAICPDLSEDELAAIIRASIDAPDMANMPFNVTESQLHQAIRRVEALAVRVTAG</sequence>
<feature type="binding site" evidence="5">
    <location>
        <position position="128"/>
    </location>
    <ligand>
        <name>NAD(+)</name>
        <dbReference type="ChEBI" id="CHEBI:57540"/>
    </ligand>
</feature>
<dbReference type="PIRSF" id="PIRSF000112">
    <property type="entry name" value="Glycerol_dehydrogenase"/>
    <property type="match status" value="1"/>
</dbReference>
<reference evidence="7 9" key="1">
    <citation type="submission" date="2018-11" db="EMBL/GenBank/DDBJ databases">
        <title>Complete genome sequence of Dickeya zeae strain CE1 infecting Canna edulis Ker-Gawl. in China.</title>
        <authorList>
            <person name="Zhang J."/>
            <person name="Lin B."/>
            <person name="Shen H."/>
            <person name="Jiang S."/>
            <person name="Pu X."/>
            <person name="Sun D."/>
        </authorList>
    </citation>
    <scope>NUCLEOTIDE SEQUENCE [LARGE SCALE GENOMIC DNA]</scope>
    <source>
        <strain evidence="7 9">CE1</strain>
    </source>
</reference>
<comment type="cofactor">
    <cofactor evidence="4">
        <name>Zn(2+)</name>
        <dbReference type="ChEBI" id="CHEBI:29105"/>
    </cofactor>
    <text evidence="4">Binds 1 zinc ion per subunit.</text>
</comment>
<dbReference type="EMBL" id="CP040817">
    <property type="protein sequence ID" value="QYM94135.1"/>
    <property type="molecule type" value="Genomic_DNA"/>
</dbReference>
<dbReference type="PROSITE" id="PS00913">
    <property type="entry name" value="ADH_IRON_1"/>
    <property type="match status" value="1"/>
</dbReference>
<evidence type="ECO:0000313" key="10">
    <source>
        <dbReference type="Proteomes" id="UP000824976"/>
    </source>
</evidence>